<keyword evidence="2" id="KW-0201">Cytochrome c-type biogenesis</keyword>
<reference evidence="5 6" key="1">
    <citation type="submission" date="2023-09" db="EMBL/GenBank/DDBJ databases">
        <authorList>
            <person name="Rey-Velasco X."/>
        </authorList>
    </citation>
    <scope>NUCLEOTIDE SEQUENCE [LARGE SCALE GENOMIC DNA]</scope>
    <source>
        <strain evidence="5 6">W242</strain>
    </source>
</reference>
<dbReference type="RefSeq" id="WP_311331670.1">
    <property type="nucleotide sequence ID" value="NZ_JAVRHZ010000001.1"/>
</dbReference>
<feature type="domain" description="Thioredoxin" evidence="4">
    <location>
        <begin position="18"/>
        <end position="185"/>
    </location>
</feature>
<dbReference type="CDD" id="cd02966">
    <property type="entry name" value="TlpA_like_family"/>
    <property type="match status" value="1"/>
</dbReference>
<evidence type="ECO:0000313" key="5">
    <source>
        <dbReference type="EMBL" id="MDT0554711.1"/>
    </source>
</evidence>
<dbReference type="SUPFAM" id="SSF52833">
    <property type="entry name" value="Thioredoxin-like"/>
    <property type="match status" value="1"/>
</dbReference>
<dbReference type="InterPro" id="IPR050553">
    <property type="entry name" value="Thioredoxin_ResA/DsbE_sf"/>
</dbReference>
<evidence type="ECO:0000313" key="6">
    <source>
        <dbReference type="Proteomes" id="UP001254488"/>
    </source>
</evidence>
<dbReference type="PANTHER" id="PTHR42852">
    <property type="entry name" value="THIOL:DISULFIDE INTERCHANGE PROTEIN DSBE"/>
    <property type="match status" value="1"/>
</dbReference>
<keyword evidence="6" id="KW-1185">Reference proteome</keyword>
<organism evidence="5 6">
    <name type="scientific">Patiriisocius hiemis</name>
    <dbReference type="NCBI Taxonomy" id="3075604"/>
    <lineage>
        <taxon>Bacteria</taxon>
        <taxon>Pseudomonadati</taxon>
        <taxon>Bacteroidota</taxon>
        <taxon>Flavobacteriia</taxon>
        <taxon>Flavobacteriales</taxon>
        <taxon>Flavobacteriaceae</taxon>
        <taxon>Patiriisocius</taxon>
    </lineage>
</organism>
<proteinExistence type="predicted"/>
<comment type="subcellular location">
    <subcellularLocation>
        <location evidence="1">Cell envelope</location>
    </subcellularLocation>
</comment>
<dbReference type="EMBL" id="JAVRHZ010000001">
    <property type="protein sequence ID" value="MDT0554711.1"/>
    <property type="molecule type" value="Genomic_DNA"/>
</dbReference>
<dbReference type="Pfam" id="PF08534">
    <property type="entry name" value="Redoxin"/>
    <property type="match status" value="1"/>
</dbReference>
<dbReference type="PROSITE" id="PS51352">
    <property type="entry name" value="THIOREDOXIN_2"/>
    <property type="match status" value="1"/>
</dbReference>
<evidence type="ECO:0000256" key="3">
    <source>
        <dbReference type="ARBA" id="ARBA00023284"/>
    </source>
</evidence>
<dbReference type="InterPro" id="IPR017937">
    <property type="entry name" value="Thioredoxin_CS"/>
</dbReference>
<keyword evidence="3" id="KW-0676">Redox-active center</keyword>
<dbReference type="PANTHER" id="PTHR42852:SF17">
    <property type="entry name" value="THIOREDOXIN-LIKE PROTEIN HI_1115"/>
    <property type="match status" value="1"/>
</dbReference>
<evidence type="ECO:0000259" key="4">
    <source>
        <dbReference type="PROSITE" id="PS51352"/>
    </source>
</evidence>
<dbReference type="PROSITE" id="PS00194">
    <property type="entry name" value="THIOREDOXIN_1"/>
    <property type="match status" value="1"/>
</dbReference>
<dbReference type="Proteomes" id="UP001254488">
    <property type="component" value="Unassembled WGS sequence"/>
</dbReference>
<protein>
    <submittedName>
        <fullName evidence="5">TlpA disulfide reductase family protein</fullName>
    </submittedName>
</protein>
<dbReference type="Gene3D" id="3.40.30.10">
    <property type="entry name" value="Glutaredoxin"/>
    <property type="match status" value="1"/>
</dbReference>
<comment type="caution">
    <text evidence="5">The sequence shown here is derived from an EMBL/GenBank/DDBJ whole genome shotgun (WGS) entry which is preliminary data.</text>
</comment>
<dbReference type="InterPro" id="IPR036249">
    <property type="entry name" value="Thioredoxin-like_sf"/>
</dbReference>
<evidence type="ECO:0000256" key="2">
    <source>
        <dbReference type="ARBA" id="ARBA00022748"/>
    </source>
</evidence>
<gene>
    <name evidence="5" type="ORF">RM538_01745</name>
</gene>
<dbReference type="InterPro" id="IPR013740">
    <property type="entry name" value="Redoxin"/>
</dbReference>
<accession>A0ABU2YA37</accession>
<evidence type="ECO:0000256" key="1">
    <source>
        <dbReference type="ARBA" id="ARBA00004196"/>
    </source>
</evidence>
<dbReference type="InterPro" id="IPR013766">
    <property type="entry name" value="Thioredoxin_domain"/>
</dbReference>
<sequence>MRYLKKNWLTILFLLFIALQFIPATSFPIKVFLNKLISFAPSEVLAEKREKLEDYTWELTSTDDKYTNLTSSKGNVIVINLWATWCPPCVAEMPAFQNLYDVYGENVDFYFVTNESKEVIDKFIKKNNYTFPVYISNSLPPSMLQSKSLPTTYIIDKKGSIVIEKTGAADWDNDSVKETLDSLLK</sequence>
<name>A0ABU2YA37_9FLAO</name>